<dbReference type="Gene3D" id="3.30.559.70">
    <property type="entry name" value="Choline/Carnitine o-acyltransferase, domain 2"/>
    <property type="match status" value="1"/>
</dbReference>
<evidence type="ECO:0000256" key="3">
    <source>
        <dbReference type="ARBA" id="ARBA00023315"/>
    </source>
</evidence>
<dbReference type="AlphaFoldDB" id="A0A8H4EUG6"/>
<feature type="domain" description="Choline/carnitine acyltransferase" evidence="6">
    <location>
        <begin position="58"/>
        <end position="633"/>
    </location>
</feature>
<evidence type="ECO:0000313" key="7">
    <source>
        <dbReference type="EMBL" id="KAF0554958.1"/>
    </source>
</evidence>
<dbReference type="EMBL" id="WTPW01000045">
    <property type="protein sequence ID" value="KAF0554958.1"/>
    <property type="molecule type" value="Genomic_DNA"/>
</dbReference>
<keyword evidence="3 5" id="KW-0012">Acyltransferase</keyword>
<sequence length="645" mass="73048">MLVRLNSPFTRAFSSTSFKKSSNKYQKIASLLQKRTIVTQMETNQPKTFSNQNIIPRLPIPTLKETAERYKKSLLPLLSTSDYNRAANAVDEFVKEGGFAEVLQKRLYEVDKSEKYNWIETIWLNKAYLEWRDPSLINVNWWVEFNDPATGILKNPPPEGQISEFQIDRAAGFISNLLTFNDMINNELLPPDQTRQGPLCMDQYTKQFGATRIADFPSDRIITTWPATAKHIIVMFKDQIFKVQVLGGGGERVPIKEIKRQLQFVVDQVNNTTELQPPIGLLTGEHRDTWATARKNLESSSAENKISFEAIDTALFGIALDDYPTGTDVDISHHNSFHAYNGRNRWFDKALQIIVANNGRAGVNGEHSPSDAVIPGRMFDYISSNEPAQDPPNVSSIELSPPQYLKWVVDTSIMNTIQQAQINIQAAIDNVDGVLLHYNEYGADWLKNAKISPDAFVQMALQLAYYKHYREPCATYESASTRGFLHGRTETVRTCSVDTVAFTKAFCDPNVKKDEKISLLTKAIKSHIEYMISATNGRGVDRHLLGLRCQIRDEEEKSKATLFNDPSYVQSMYFKISSSNMSPGLNFHCGFGAVVPDGYGICYVIHKDKFKISINSYKKCKETDSTIFRKVLKDSFDELRELLSS</sequence>
<dbReference type="GO" id="GO:0016746">
    <property type="term" value="F:acyltransferase activity"/>
    <property type="evidence" value="ECO:0007669"/>
    <property type="project" value="UniProtKB-KW"/>
</dbReference>
<dbReference type="PROSITE" id="PS00440">
    <property type="entry name" value="ACYLTRANSF_C_2"/>
    <property type="match status" value="1"/>
</dbReference>
<gene>
    <name evidence="7" type="ORF">F8M41_018316</name>
</gene>
<dbReference type="InterPro" id="IPR039551">
    <property type="entry name" value="Cho/carn_acyl_trans"/>
</dbReference>
<dbReference type="PANTHER" id="PTHR22589">
    <property type="entry name" value="CARNITINE O-ACYLTRANSFERASE"/>
    <property type="match status" value="1"/>
</dbReference>
<dbReference type="Pfam" id="PF00755">
    <property type="entry name" value="Carn_acyltransf"/>
    <property type="match status" value="1"/>
</dbReference>
<evidence type="ECO:0000259" key="6">
    <source>
        <dbReference type="Pfam" id="PF00755"/>
    </source>
</evidence>
<dbReference type="InterPro" id="IPR023213">
    <property type="entry name" value="CAT-like_dom_sf"/>
</dbReference>
<protein>
    <submittedName>
        <fullName evidence="7">Acyltransferase ChoActase/COT/CPT</fullName>
    </submittedName>
</protein>
<dbReference type="SUPFAM" id="SSF52777">
    <property type="entry name" value="CoA-dependent acyltransferases"/>
    <property type="match status" value="2"/>
</dbReference>
<dbReference type="InterPro" id="IPR042231">
    <property type="entry name" value="Cho/carn_acyl_trans_2"/>
</dbReference>
<comment type="similarity">
    <text evidence="1 5">Belongs to the carnitine/choline acetyltransferase family.</text>
</comment>
<dbReference type="OrthoDB" id="240216at2759"/>
<dbReference type="PANTHER" id="PTHR22589:SF107">
    <property type="entry name" value="CHOLINE_CARNITINE ACYLTRANSFERASE DOMAIN-CONTAINING PROTEIN"/>
    <property type="match status" value="1"/>
</dbReference>
<dbReference type="Proteomes" id="UP000439903">
    <property type="component" value="Unassembled WGS sequence"/>
</dbReference>
<feature type="active site" description="Proton acceptor" evidence="4">
    <location>
        <position position="367"/>
    </location>
</feature>
<keyword evidence="8" id="KW-1185">Reference proteome</keyword>
<dbReference type="PROSITE" id="PS00439">
    <property type="entry name" value="ACYLTRANSF_C_1"/>
    <property type="match status" value="1"/>
</dbReference>
<evidence type="ECO:0000256" key="2">
    <source>
        <dbReference type="ARBA" id="ARBA00022679"/>
    </source>
</evidence>
<evidence type="ECO:0000256" key="4">
    <source>
        <dbReference type="PIRSR" id="PIRSR600542-1"/>
    </source>
</evidence>
<reference evidence="7 8" key="1">
    <citation type="journal article" date="2019" name="Environ. Microbiol.">
        <title>At the nexus of three kingdoms: the genome of the mycorrhizal fungus Gigaspora margarita provides insights into plant, endobacterial and fungal interactions.</title>
        <authorList>
            <person name="Venice F."/>
            <person name="Ghignone S."/>
            <person name="Salvioli di Fossalunga A."/>
            <person name="Amselem J."/>
            <person name="Novero M."/>
            <person name="Xianan X."/>
            <person name="Sedzielewska Toro K."/>
            <person name="Morin E."/>
            <person name="Lipzen A."/>
            <person name="Grigoriev I.V."/>
            <person name="Henrissat B."/>
            <person name="Martin F.M."/>
            <person name="Bonfante P."/>
        </authorList>
    </citation>
    <scope>NUCLEOTIDE SEQUENCE [LARGE SCALE GENOMIC DNA]</scope>
    <source>
        <strain evidence="7 8">BEG34</strain>
    </source>
</reference>
<accession>A0A8H4EUG6</accession>
<evidence type="ECO:0000256" key="5">
    <source>
        <dbReference type="RuleBase" id="RU003801"/>
    </source>
</evidence>
<comment type="caution">
    <text evidence="7">The sequence shown here is derived from an EMBL/GenBank/DDBJ whole genome shotgun (WGS) entry which is preliminary data.</text>
</comment>
<dbReference type="Gene3D" id="3.30.559.10">
    <property type="entry name" value="Chloramphenicol acetyltransferase-like domain"/>
    <property type="match status" value="1"/>
</dbReference>
<keyword evidence="2 5" id="KW-0808">Transferase</keyword>
<proteinExistence type="inferred from homology"/>
<evidence type="ECO:0000313" key="8">
    <source>
        <dbReference type="Proteomes" id="UP000439903"/>
    </source>
</evidence>
<dbReference type="InterPro" id="IPR000542">
    <property type="entry name" value="Carn_acyl_trans"/>
</dbReference>
<name>A0A8H4EUG6_GIGMA</name>
<organism evidence="7 8">
    <name type="scientific">Gigaspora margarita</name>
    <dbReference type="NCBI Taxonomy" id="4874"/>
    <lineage>
        <taxon>Eukaryota</taxon>
        <taxon>Fungi</taxon>
        <taxon>Fungi incertae sedis</taxon>
        <taxon>Mucoromycota</taxon>
        <taxon>Glomeromycotina</taxon>
        <taxon>Glomeromycetes</taxon>
        <taxon>Diversisporales</taxon>
        <taxon>Gigasporaceae</taxon>
        <taxon>Gigaspora</taxon>
    </lineage>
</organism>
<evidence type="ECO:0000256" key="1">
    <source>
        <dbReference type="ARBA" id="ARBA00005232"/>
    </source>
</evidence>